<dbReference type="Pfam" id="PF00384">
    <property type="entry name" value="Molybdopterin"/>
    <property type="match status" value="1"/>
</dbReference>
<proteinExistence type="inferred from homology"/>
<organism evidence="6 7">
    <name type="scientific">Zhongshania aquimaris</name>
    <dbReference type="NCBI Taxonomy" id="2857107"/>
    <lineage>
        <taxon>Bacteria</taxon>
        <taxon>Pseudomonadati</taxon>
        <taxon>Pseudomonadota</taxon>
        <taxon>Gammaproteobacteria</taxon>
        <taxon>Cellvibrionales</taxon>
        <taxon>Spongiibacteraceae</taxon>
        <taxon>Zhongshania</taxon>
    </lineage>
</organism>
<dbReference type="PANTHER" id="PTHR43742">
    <property type="entry name" value="TRIMETHYLAMINE-N-OXIDE REDUCTASE"/>
    <property type="match status" value="1"/>
</dbReference>
<dbReference type="Proteomes" id="UP001166291">
    <property type="component" value="Unassembled WGS sequence"/>
</dbReference>
<feature type="domain" description="4Fe-4S Mo/W bis-MGD-type" evidence="5">
    <location>
        <begin position="7"/>
        <end position="63"/>
    </location>
</feature>
<keyword evidence="2" id="KW-0479">Metal-binding</keyword>
<comment type="similarity">
    <text evidence="1">Belongs to the prokaryotic molybdopterin-containing oxidoreductase family.</text>
</comment>
<sequence>MESSSSRKVVYSHCHYCVSLCGTKITVDGNKIVSIEPDRENPMSWRDFCRKGKSADEMVSHPARILKPMKRVGDRYEESTYEEAYLDIATKLNKIIVEHGVDAVGSYSGNPLGFDFAGSIFFNGLLDAIGTGNRFWVGSIDQNNAHVVQDTMFGSELLSLPADIDECNFFLLLGMDPVQSKFGWLEVIPDGWNRVLKRQQQGAQVVVVDPRFSDTAKCADTYLSILPGQDWAFVLGMLHIIFTENLDQPSATPLSNIDPIREIALNASLTDLSSRCGIAEELIQDVARRFAKADRAMAVAHTGISHHANGTIGEWLVTVLNAVTNRLDTPGGRRLERGYMDIVKIFSSFAPPSTHRTRLKNLPAIAGYHALAELADEITTPGENQIKAMMIVSGNPVISGPDGDSLDEALKGLDLLVAVDIIQRDSHRHADWLIPGTHFLEREGLHCLVSGMMDKPFVQYANKAVNPPPGVQYEWEFFMNLAIAMKRPYLGKKGVNSFIKFTKLLARITGKSHLAFNPRWIEWLLVTTGRRIKYKDILKHPHGWIYSKKRYGDLRTTLRTKDNAVQVSPPEFISALKNLLIENEKEDTEFPMIMVNKRGRESMNSWMNDLPGMNNTERNSPLDIHPDDAQALNLHQGQIVTISSKVSSMEAPINIVDGGRRGVISMAHGWGSSIYDPVKGTISQGYGTNRNRLVDRHQLDQFSQVPSLSGVPVKIEAAAHSAMEQG</sequence>
<dbReference type="InterPro" id="IPR006657">
    <property type="entry name" value="MoPterin_dinucl-bd_dom"/>
</dbReference>
<dbReference type="PROSITE" id="PS51669">
    <property type="entry name" value="4FE4S_MOW_BIS_MGD"/>
    <property type="match status" value="1"/>
</dbReference>
<dbReference type="Pfam" id="PF04879">
    <property type="entry name" value="Molybdop_Fe4S4"/>
    <property type="match status" value="1"/>
</dbReference>
<evidence type="ECO:0000256" key="3">
    <source>
        <dbReference type="ARBA" id="ARBA00023004"/>
    </source>
</evidence>
<accession>A0ABS6VV28</accession>
<keyword evidence="7" id="KW-1185">Reference proteome</keyword>
<dbReference type="EMBL" id="JAHWDQ010000004">
    <property type="protein sequence ID" value="MBW2942177.1"/>
    <property type="molecule type" value="Genomic_DNA"/>
</dbReference>
<evidence type="ECO:0000256" key="1">
    <source>
        <dbReference type="ARBA" id="ARBA00010312"/>
    </source>
</evidence>
<dbReference type="PANTHER" id="PTHR43742:SF6">
    <property type="entry name" value="OXIDOREDUCTASE YYAE-RELATED"/>
    <property type="match status" value="1"/>
</dbReference>
<protein>
    <submittedName>
        <fullName evidence="6">Molybdopterin-dependent oxidoreductase</fullName>
    </submittedName>
</protein>
<name>A0ABS6VV28_9GAMM</name>
<evidence type="ECO:0000259" key="5">
    <source>
        <dbReference type="PROSITE" id="PS51669"/>
    </source>
</evidence>
<dbReference type="InterPro" id="IPR050612">
    <property type="entry name" value="Prok_Mopterin_Oxidored"/>
</dbReference>
<evidence type="ECO:0000313" key="6">
    <source>
        <dbReference type="EMBL" id="MBW2942177.1"/>
    </source>
</evidence>
<dbReference type="InterPro" id="IPR006656">
    <property type="entry name" value="Mopterin_OxRdtase"/>
</dbReference>
<keyword evidence="4" id="KW-0411">Iron-sulfur</keyword>
<evidence type="ECO:0000256" key="4">
    <source>
        <dbReference type="ARBA" id="ARBA00023014"/>
    </source>
</evidence>
<dbReference type="Pfam" id="PF01568">
    <property type="entry name" value="Molydop_binding"/>
    <property type="match status" value="1"/>
</dbReference>
<dbReference type="RefSeq" id="WP_219044414.1">
    <property type="nucleotide sequence ID" value="NZ_JAHWDQ010000004.1"/>
</dbReference>
<reference evidence="6" key="1">
    <citation type="submission" date="2021-07" db="EMBL/GenBank/DDBJ databases">
        <title>Zhongshania sp. CAU 1632 isolated from seawater.</title>
        <authorList>
            <person name="Kim W."/>
        </authorList>
    </citation>
    <scope>NUCLEOTIDE SEQUENCE</scope>
    <source>
        <strain evidence="6">CAU 1632</strain>
    </source>
</reference>
<dbReference type="InterPro" id="IPR006963">
    <property type="entry name" value="Mopterin_OxRdtase_4Fe-4S_dom"/>
</dbReference>
<gene>
    <name evidence="6" type="ORF">KXJ70_15380</name>
</gene>
<keyword evidence="3" id="KW-0408">Iron</keyword>
<dbReference type="SMART" id="SM00926">
    <property type="entry name" value="Molybdop_Fe4S4"/>
    <property type="match status" value="1"/>
</dbReference>
<evidence type="ECO:0000256" key="2">
    <source>
        <dbReference type="ARBA" id="ARBA00022723"/>
    </source>
</evidence>
<evidence type="ECO:0000313" key="7">
    <source>
        <dbReference type="Proteomes" id="UP001166291"/>
    </source>
</evidence>
<comment type="caution">
    <text evidence="6">The sequence shown here is derived from an EMBL/GenBank/DDBJ whole genome shotgun (WGS) entry which is preliminary data.</text>
</comment>